<keyword evidence="3" id="KW-1185">Reference proteome</keyword>
<evidence type="ECO:0000313" key="3">
    <source>
        <dbReference type="Proteomes" id="UP000193411"/>
    </source>
</evidence>
<feature type="compositionally biased region" description="Basic residues" evidence="1">
    <location>
        <begin position="209"/>
        <end position="220"/>
    </location>
</feature>
<reference evidence="2 3" key="1">
    <citation type="submission" date="2016-07" db="EMBL/GenBank/DDBJ databases">
        <title>Pervasive Adenine N6-methylation of Active Genes in Fungi.</title>
        <authorList>
            <consortium name="DOE Joint Genome Institute"/>
            <person name="Mondo S.J."/>
            <person name="Dannebaum R.O."/>
            <person name="Kuo R.C."/>
            <person name="Labutti K."/>
            <person name="Haridas S."/>
            <person name="Kuo A."/>
            <person name="Salamov A."/>
            <person name="Ahrendt S.R."/>
            <person name="Lipzen A."/>
            <person name="Sullivan W."/>
            <person name="Andreopoulos W.B."/>
            <person name="Clum A."/>
            <person name="Lindquist E."/>
            <person name="Daum C."/>
            <person name="Ramamoorthy G.K."/>
            <person name="Gryganskyi A."/>
            <person name="Culley D."/>
            <person name="Magnuson J.K."/>
            <person name="James T.Y."/>
            <person name="O'Malley M.A."/>
            <person name="Stajich J.E."/>
            <person name="Spatafora J.W."/>
            <person name="Visel A."/>
            <person name="Grigoriev I.V."/>
        </authorList>
    </citation>
    <scope>NUCLEOTIDE SEQUENCE [LARGE SCALE GENOMIC DNA]</scope>
    <source>
        <strain evidence="2 3">PL171</strain>
    </source>
</reference>
<gene>
    <name evidence="2" type="ORF">BCR44DRAFT_1041265</name>
</gene>
<comment type="caution">
    <text evidence="2">The sequence shown here is derived from an EMBL/GenBank/DDBJ whole genome shotgun (WGS) entry which is preliminary data.</text>
</comment>
<feature type="compositionally biased region" description="Low complexity" evidence="1">
    <location>
        <begin position="46"/>
        <end position="71"/>
    </location>
</feature>
<evidence type="ECO:0000313" key="2">
    <source>
        <dbReference type="EMBL" id="ORZ37177.1"/>
    </source>
</evidence>
<accession>A0A1Y2HRF6</accession>
<proteinExistence type="predicted"/>
<feature type="compositionally biased region" description="Polar residues" evidence="1">
    <location>
        <begin position="192"/>
        <end position="202"/>
    </location>
</feature>
<dbReference type="AlphaFoldDB" id="A0A1Y2HRF6"/>
<name>A0A1Y2HRF6_9FUNG</name>
<organism evidence="2 3">
    <name type="scientific">Catenaria anguillulae PL171</name>
    <dbReference type="NCBI Taxonomy" id="765915"/>
    <lineage>
        <taxon>Eukaryota</taxon>
        <taxon>Fungi</taxon>
        <taxon>Fungi incertae sedis</taxon>
        <taxon>Blastocladiomycota</taxon>
        <taxon>Blastocladiomycetes</taxon>
        <taxon>Blastocladiales</taxon>
        <taxon>Catenariaceae</taxon>
        <taxon>Catenaria</taxon>
    </lineage>
</organism>
<feature type="compositionally biased region" description="Basic residues" evidence="1">
    <location>
        <begin position="1"/>
        <end position="15"/>
    </location>
</feature>
<dbReference type="Proteomes" id="UP000193411">
    <property type="component" value="Unassembled WGS sequence"/>
</dbReference>
<feature type="region of interest" description="Disordered" evidence="1">
    <location>
        <begin position="171"/>
        <end position="231"/>
    </location>
</feature>
<protein>
    <submittedName>
        <fullName evidence="2">Uncharacterized protein</fullName>
    </submittedName>
</protein>
<feature type="compositionally biased region" description="Low complexity" evidence="1">
    <location>
        <begin position="79"/>
        <end position="91"/>
    </location>
</feature>
<dbReference type="EMBL" id="MCFL01000013">
    <property type="protein sequence ID" value="ORZ37177.1"/>
    <property type="molecule type" value="Genomic_DNA"/>
</dbReference>
<feature type="region of interest" description="Disordered" evidence="1">
    <location>
        <begin position="105"/>
        <end position="124"/>
    </location>
</feature>
<sequence length="314" mass="34712">MRPKRSSSLSPHRHAGAGASVTATARGNAAVGMLPNRNAFTPPPRVSSSSSSAGTVPSVPPSSVRPQSAQPAVPSLSYHSSQSHSHGQHSGPFLSAMRPPFLPAWTNPRAIPPHQSLAPGQRHRDPIKLIITTPLPTTACQTARPSLNVNTLVFLLVLVLHLEPMRPRNRLQQSFYPAKPSKQPKSVARPKWNSSTRSNSIIQAQSRRDRVRQRRTRHSSRQSAGSPRPVFLNPSSLLHQTLCPLPLLPVPLKQYQSQAMCFDLPRLTRQVSPSKYRRLSWDLPSLQSGLHPLHNRTKSVNTTVRAQQQLRQQH</sequence>
<feature type="region of interest" description="Disordered" evidence="1">
    <location>
        <begin position="1"/>
        <end position="95"/>
    </location>
</feature>
<evidence type="ECO:0000256" key="1">
    <source>
        <dbReference type="SAM" id="MobiDB-lite"/>
    </source>
</evidence>